<feature type="transmembrane region" description="Helical" evidence="2">
    <location>
        <begin position="819"/>
        <end position="839"/>
    </location>
</feature>
<feature type="transmembrane region" description="Helical" evidence="2">
    <location>
        <begin position="732"/>
        <end position="752"/>
    </location>
</feature>
<feature type="transmembrane region" description="Helical" evidence="2">
    <location>
        <begin position="784"/>
        <end position="807"/>
    </location>
</feature>
<feature type="transmembrane region" description="Helical" evidence="2">
    <location>
        <begin position="311"/>
        <end position="342"/>
    </location>
</feature>
<comment type="caution">
    <text evidence="3">The sequence shown here is derived from an EMBL/GenBank/DDBJ whole genome shotgun (WGS) entry which is preliminary data.</text>
</comment>
<dbReference type="RefSeq" id="WP_145779481.1">
    <property type="nucleotide sequence ID" value="NZ_VIWZ01000001.1"/>
</dbReference>
<name>A0A561VXQ2_9ACTN</name>
<keyword evidence="2" id="KW-0472">Membrane</keyword>
<keyword evidence="2" id="KW-0812">Transmembrane</keyword>
<feature type="transmembrane region" description="Helical" evidence="2">
    <location>
        <begin position="454"/>
        <end position="477"/>
    </location>
</feature>
<dbReference type="EMBL" id="VIWZ01000001">
    <property type="protein sequence ID" value="TWG16397.1"/>
    <property type="molecule type" value="Genomic_DNA"/>
</dbReference>
<feature type="transmembrane region" description="Helical" evidence="2">
    <location>
        <begin position="501"/>
        <end position="527"/>
    </location>
</feature>
<feature type="transmembrane region" description="Helical" evidence="2">
    <location>
        <begin position="20"/>
        <end position="40"/>
    </location>
</feature>
<proteinExistence type="predicted"/>
<dbReference type="AlphaFoldDB" id="A0A561VXQ2"/>
<keyword evidence="2" id="KW-1133">Transmembrane helix</keyword>
<feature type="region of interest" description="Disordered" evidence="1">
    <location>
        <begin position="391"/>
        <end position="420"/>
    </location>
</feature>
<dbReference type="Proteomes" id="UP000317685">
    <property type="component" value="Unassembled WGS sequence"/>
</dbReference>
<evidence type="ECO:0000256" key="2">
    <source>
        <dbReference type="SAM" id="Phobius"/>
    </source>
</evidence>
<keyword evidence="4" id="KW-1185">Reference proteome</keyword>
<feature type="transmembrane region" description="Helical" evidence="2">
    <location>
        <begin position="362"/>
        <end position="383"/>
    </location>
</feature>
<reference evidence="3 4" key="1">
    <citation type="submission" date="2019-06" db="EMBL/GenBank/DDBJ databases">
        <title>Sequencing the genomes of 1000 actinobacteria strains.</title>
        <authorList>
            <person name="Klenk H.-P."/>
        </authorList>
    </citation>
    <scope>NUCLEOTIDE SEQUENCE [LARGE SCALE GENOMIC DNA]</scope>
    <source>
        <strain evidence="3 4">DSM 45885</strain>
    </source>
</reference>
<protein>
    <submittedName>
        <fullName evidence="3">Uncharacterized protein</fullName>
    </submittedName>
</protein>
<accession>A0A561VXQ2</accession>
<feature type="transmembrane region" description="Helical" evidence="2">
    <location>
        <begin position="432"/>
        <end position="448"/>
    </location>
</feature>
<organism evidence="3 4">
    <name type="scientific">Micromonospora taraxaci</name>
    <dbReference type="NCBI Taxonomy" id="1316803"/>
    <lineage>
        <taxon>Bacteria</taxon>
        <taxon>Bacillati</taxon>
        <taxon>Actinomycetota</taxon>
        <taxon>Actinomycetes</taxon>
        <taxon>Micromonosporales</taxon>
        <taxon>Micromonosporaceae</taxon>
        <taxon>Micromonospora</taxon>
    </lineage>
</organism>
<gene>
    <name evidence="3" type="ORF">FHU34_111733</name>
</gene>
<feature type="transmembrane region" description="Helical" evidence="2">
    <location>
        <begin position="269"/>
        <end position="290"/>
    </location>
</feature>
<dbReference type="GeneID" id="300127342"/>
<evidence type="ECO:0000313" key="4">
    <source>
        <dbReference type="Proteomes" id="UP000317685"/>
    </source>
</evidence>
<evidence type="ECO:0000313" key="3">
    <source>
        <dbReference type="EMBL" id="TWG16397.1"/>
    </source>
</evidence>
<evidence type="ECO:0000256" key="1">
    <source>
        <dbReference type="SAM" id="MobiDB-lite"/>
    </source>
</evidence>
<sequence length="852" mass="90394">MQPSLILILAKRFARSRSLARSAIITFITAAALVSMFIAMKALTLSGEQVVERDLGRYAHQLDLSNFTSLKPGEDKFPEAVLQEMQRGGAEDALLSLTSFDVRPDLVDPPLVLYVEAPWQAKPFPARYALKQGRWPERAGEIVLTKSLQDAVGQAGTMSVFSGNERFQVVGVATDKFDSFPRILAATGTWRSMTEKTRSNFSTVSATASVYWNGSAESGMEAAQAVLASNGLIEKASSAEPDAQLAGALRSRVVELAQTRRSWVERIPLAYKVPSLALPFLAVAMVFGVSSRRSRKTFGVLTSIGMRRSSAALGVALGTLAWIMASTLVGAVVGIFLGMAVRPLVDLVLAGPISPFPSVLDPVARVLVVTGVSSALVVAALVVGTRQPSTARPSTMATNRMKAGTAADDSDAPRPSGRFGERAARVTQGRRVAILLVGFAVLAQVATLDTVPKTMILAGTFGLMLLLCAPEFVKAFIERMPVRGPRSRLGKRQLMHDKDRAVVGVAVLAAALGAPLGMLTLLATLIATAQADRIPEVAPGQVVLSSPAGEFHAPSAEVVDAVTSRVSFDAPPVRTGYLWSDEVKATVEGAGLGTVLVVESAGDAARLNNHPLTSSQVNVLQEGGMLVWDGEERGQRKLLLHEGESEDVTSTTKPLPTVRTNFQTPWDVSTGGLILTATARELGLNVQNAAVVFTGASAQQSAAAERAVIEAGLDPYQVGIYEAPQAVKVPTAFYTSAVGLTLIVLITTIVVARTQVDILKSYLGRLIAVGLSTRWVRQVLGLQTLALIAASSILAALVAIPPVLIAVLRMPDFALSIPWHWLGAVLLSFYGATAVATYLSSRRLRATDRLSV</sequence>
<dbReference type="OrthoDB" id="3333294at2"/>